<evidence type="ECO:0000256" key="5">
    <source>
        <dbReference type="ARBA" id="ARBA00022576"/>
    </source>
</evidence>
<gene>
    <name evidence="9" type="primary">hisC</name>
    <name evidence="11" type="ORF">WQQ_40530</name>
</gene>
<dbReference type="OrthoDB" id="9813612at2"/>
<keyword evidence="9" id="KW-0028">Amino-acid biosynthesis</keyword>
<dbReference type="Gene3D" id="3.90.1150.10">
    <property type="entry name" value="Aspartate Aminotransferase, domain 1"/>
    <property type="match status" value="1"/>
</dbReference>
<dbReference type="InterPro" id="IPR005861">
    <property type="entry name" value="HisP_aminotrans"/>
</dbReference>
<dbReference type="STRING" id="1172194.WQQ_40530"/>
<comment type="cofactor">
    <cofactor evidence="1 9">
        <name>pyridoxal 5'-phosphate</name>
        <dbReference type="ChEBI" id="CHEBI:597326"/>
    </cofactor>
</comment>
<accession>I8T1T3</accession>
<keyword evidence="5 9" id="KW-0032">Aminotransferase</keyword>
<keyword evidence="12" id="KW-1185">Reference proteome</keyword>
<dbReference type="SUPFAM" id="SSF53383">
    <property type="entry name" value="PLP-dependent transferases"/>
    <property type="match status" value="1"/>
</dbReference>
<dbReference type="Pfam" id="PF00155">
    <property type="entry name" value="Aminotran_1_2"/>
    <property type="match status" value="1"/>
</dbReference>
<evidence type="ECO:0000256" key="8">
    <source>
        <dbReference type="ARBA" id="ARBA00047481"/>
    </source>
</evidence>
<evidence type="ECO:0000256" key="4">
    <source>
        <dbReference type="ARBA" id="ARBA00011738"/>
    </source>
</evidence>
<keyword evidence="9" id="KW-0368">Histidine biosynthesis</keyword>
<comment type="pathway">
    <text evidence="2 9">Amino-acid biosynthesis; L-histidine biosynthesis; L-histidine from 5-phospho-alpha-D-ribose 1-diphosphate: step 7/9.</text>
</comment>
<dbReference type="PANTHER" id="PTHR43643">
    <property type="entry name" value="HISTIDINOL-PHOSPHATE AMINOTRANSFERASE 2"/>
    <property type="match status" value="1"/>
</dbReference>
<dbReference type="PANTHER" id="PTHR43643:SF3">
    <property type="entry name" value="HISTIDINOL-PHOSPHATE AMINOTRANSFERASE"/>
    <property type="match status" value="1"/>
</dbReference>
<dbReference type="InterPro" id="IPR015424">
    <property type="entry name" value="PyrdxlP-dep_Trfase"/>
</dbReference>
<dbReference type="Gene3D" id="3.40.640.10">
    <property type="entry name" value="Type I PLP-dependent aspartate aminotransferase-like (Major domain)"/>
    <property type="match status" value="1"/>
</dbReference>
<name>I8T1T3_9GAMM</name>
<comment type="subunit">
    <text evidence="4 9">Homodimer.</text>
</comment>
<comment type="caution">
    <text evidence="11">The sequence shown here is derived from an EMBL/GenBank/DDBJ whole genome shotgun (WGS) entry which is preliminary data.</text>
</comment>
<keyword evidence="7 9" id="KW-0663">Pyridoxal phosphate</keyword>
<feature type="domain" description="Aminotransferase class I/classII large" evidence="10">
    <location>
        <begin position="46"/>
        <end position="381"/>
    </location>
</feature>
<feature type="modified residue" description="N6-(pyridoxal phosphate)lysine" evidence="9">
    <location>
        <position position="248"/>
    </location>
</feature>
<evidence type="ECO:0000256" key="3">
    <source>
        <dbReference type="ARBA" id="ARBA00007970"/>
    </source>
</evidence>
<dbReference type="NCBIfam" id="TIGR01141">
    <property type="entry name" value="hisC"/>
    <property type="match status" value="1"/>
</dbReference>
<dbReference type="CDD" id="cd00609">
    <property type="entry name" value="AAT_like"/>
    <property type="match status" value="1"/>
</dbReference>
<dbReference type="PATRIC" id="fig|1172194.4.peg.3937"/>
<evidence type="ECO:0000256" key="1">
    <source>
        <dbReference type="ARBA" id="ARBA00001933"/>
    </source>
</evidence>
<dbReference type="InterPro" id="IPR015422">
    <property type="entry name" value="PyrdxlP-dep_Trfase_small"/>
</dbReference>
<dbReference type="InterPro" id="IPR004839">
    <property type="entry name" value="Aminotransferase_I/II_large"/>
</dbReference>
<evidence type="ECO:0000256" key="9">
    <source>
        <dbReference type="HAMAP-Rule" id="MF_01023"/>
    </source>
</evidence>
<comment type="similarity">
    <text evidence="3 9">Belongs to the class-II pyridoxal-phosphate-dependent aminotransferase family. Histidinol-phosphate aminotransferase subfamily.</text>
</comment>
<evidence type="ECO:0000313" key="11">
    <source>
        <dbReference type="EMBL" id="EIT67618.1"/>
    </source>
</evidence>
<sequence length="390" mass="42296">MSENTTAAGAASENLFRNALPGILSLHAYTPGMPIEELQRKLGIADVIKLASNENPLGPSPKVSAAIAEATKGNLGLYPDGSGHKLKNKIAEYHGISADRITLGNGSNDILEFLARIYAGPGRAVMFSDYAFAVYPLATLAQNAEAVVVPSHGADHPTMPFGHDLAAFTRVLKTRPDVSLVFIANPNNPTGTWNTPQEIEAFLDSVPPHVIVALDEAYFDYQDVELRSDARVWLDRYPNLLVCRTFSKVYGIAGLRAGYALSDAKVADLLNRVRQPFNNNSLALVAAEAALADQEHVKKSVELNASERIRVGAELQKLGLRVLPSQANFLTVDFGRDAAPIHKGLLERGVIVRPMGSYGMPNFLRVSMGTVREDDRFLSALREVLAEGQR</sequence>
<proteinExistence type="inferred from homology"/>
<dbReference type="InterPro" id="IPR015421">
    <property type="entry name" value="PyrdxlP-dep_Trfase_major"/>
</dbReference>
<dbReference type="GO" id="GO:0030170">
    <property type="term" value="F:pyridoxal phosphate binding"/>
    <property type="evidence" value="ECO:0007669"/>
    <property type="project" value="InterPro"/>
</dbReference>
<evidence type="ECO:0000256" key="2">
    <source>
        <dbReference type="ARBA" id="ARBA00005011"/>
    </source>
</evidence>
<dbReference type="UniPathway" id="UPA00031">
    <property type="reaction ID" value="UER00012"/>
</dbReference>
<dbReference type="Proteomes" id="UP000003704">
    <property type="component" value="Unassembled WGS sequence"/>
</dbReference>
<dbReference type="GO" id="GO:0004400">
    <property type="term" value="F:histidinol-phosphate transaminase activity"/>
    <property type="evidence" value="ECO:0007669"/>
    <property type="project" value="UniProtKB-UniRule"/>
</dbReference>
<comment type="catalytic activity">
    <reaction evidence="8 9">
        <text>L-histidinol phosphate + 2-oxoglutarate = 3-(imidazol-4-yl)-2-oxopropyl phosphate + L-glutamate</text>
        <dbReference type="Rhea" id="RHEA:23744"/>
        <dbReference type="ChEBI" id="CHEBI:16810"/>
        <dbReference type="ChEBI" id="CHEBI:29985"/>
        <dbReference type="ChEBI" id="CHEBI:57766"/>
        <dbReference type="ChEBI" id="CHEBI:57980"/>
        <dbReference type="EC" id="2.6.1.9"/>
    </reaction>
</comment>
<dbReference type="RefSeq" id="WP_007186988.1">
    <property type="nucleotide sequence ID" value="NZ_AKGD01000004.1"/>
</dbReference>
<evidence type="ECO:0000313" key="12">
    <source>
        <dbReference type="Proteomes" id="UP000003704"/>
    </source>
</evidence>
<dbReference type="AlphaFoldDB" id="I8T1T3"/>
<dbReference type="GO" id="GO:0000105">
    <property type="term" value="P:L-histidine biosynthetic process"/>
    <property type="evidence" value="ECO:0007669"/>
    <property type="project" value="UniProtKB-UniRule"/>
</dbReference>
<protein>
    <recommendedName>
        <fullName evidence="9">Histidinol-phosphate aminotransferase</fullName>
        <ecNumber evidence="9">2.6.1.9</ecNumber>
    </recommendedName>
    <alternativeName>
        <fullName evidence="9">Imidazole acetol-phosphate transaminase</fullName>
    </alternativeName>
</protein>
<evidence type="ECO:0000259" key="10">
    <source>
        <dbReference type="Pfam" id="PF00155"/>
    </source>
</evidence>
<evidence type="ECO:0000256" key="7">
    <source>
        <dbReference type="ARBA" id="ARBA00022898"/>
    </source>
</evidence>
<keyword evidence="6 9" id="KW-0808">Transferase</keyword>
<dbReference type="InterPro" id="IPR050106">
    <property type="entry name" value="HistidinolP_aminotransfase"/>
</dbReference>
<dbReference type="EC" id="2.6.1.9" evidence="9"/>
<evidence type="ECO:0000256" key="6">
    <source>
        <dbReference type="ARBA" id="ARBA00022679"/>
    </source>
</evidence>
<dbReference type="EMBL" id="AKGD01000004">
    <property type="protein sequence ID" value="EIT67618.1"/>
    <property type="molecule type" value="Genomic_DNA"/>
</dbReference>
<organism evidence="11 12">
    <name type="scientific">Hydrocarboniphaga effusa AP103</name>
    <dbReference type="NCBI Taxonomy" id="1172194"/>
    <lineage>
        <taxon>Bacteria</taxon>
        <taxon>Pseudomonadati</taxon>
        <taxon>Pseudomonadota</taxon>
        <taxon>Gammaproteobacteria</taxon>
        <taxon>Nevskiales</taxon>
        <taxon>Nevskiaceae</taxon>
        <taxon>Hydrocarboniphaga</taxon>
    </lineage>
</organism>
<reference evidence="11 12" key="1">
    <citation type="journal article" date="2012" name="J. Bacteriol.">
        <title>Genome Sequence of n-Alkane-Degrading Hydrocarboniphaga effusa Strain AP103T (ATCC BAA-332T).</title>
        <authorList>
            <person name="Chang H.K."/>
            <person name="Zylstra G.J."/>
            <person name="Chae J.C."/>
        </authorList>
    </citation>
    <scope>NUCLEOTIDE SEQUENCE [LARGE SCALE GENOMIC DNA]</scope>
    <source>
        <strain evidence="11 12">AP103</strain>
    </source>
</reference>
<dbReference type="HAMAP" id="MF_01023">
    <property type="entry name" value="HisC_aminotrans_2"/>
    <property type="match status" value="1"/>
</dbReference>